<dbReference type="EMBL" id="FR824110">
    <property type="protein sequence ID" value="CCA19171.1"/>
    <property type="molecule type" value="Genomic_DNA"/>
</dbReference>
<reference evidence="1" key="2">
    <citation type="submission" date="2011-02" db="EMBL/GenBank/DDBJ databases">
        <authorList>
            <person name="MacLean D."/>
        </authorList>
    </citation>
    <scope>NUCLEOTIDE SEQUENCE</scope>
</reference>
<proteinExistence type="predicted"/>
<evidence type="ECO:0000313" key="1">
    <source>
        <dbReference type="EMBL" id="CCA19171.1"/>
    </source>
</evidence>
<gene>
    <name evidence="1" type="primary">AlNc14C65G4619</name>
    <name evidence="1" type="ORF">ALNC14_053140</name>
</gene>
<protein>
    <submittedName>
        <fullName evidence="1">AlNc14C65G4619 protein</fullName>
    </submittedName>
</protein>
<dbReference type="AlphaFoldDB" id="F0WD99"/>
<organism evidence="1">
    <name type="scientific">Albugo laibachii Nc14</name>
    <dbReference type="NCBI Taxonomy" id="890382"/>
    <lineage>
        <taxon>Eukaryota</taxon>
        <taxon>Sar</taxon>
        <taxon>Stramenopiles</taxon>
        <taxon>Oomycota</taxon>
        <taxon>Peronosporomycetes</taxon>
        <taxon>Albuginales</taxon>
        <taxon>Albuginaceae</taxon>
        <taxon>Albugo</taxon>
    </lineage>
</organism>
<accession>F0WD99</accession>
<name>F0WD99_9STRA</name>
<sequence>MSEEVSENKTNKRNSFYRISLPNVAESPRIERGYRADSAFTDDCIAYNKQTVVLHRLM</sequence>
<dbReference type="HOGENOM" id="CLU_2983057_0_0_1"/>
<reference evidence="1" key="1">
    <citation type="journal article" date="2011" name="PLoS Biol.">
        <title>Gene gain and loss during evolution of obligate parasitism in the white rust pathogen of Arabidopsis thaliana.</title>
        <authorList>
            <person name="Kemen E."/>
            <person name="Gardiner A."/>
            <person name="Schultz-Larsen T."/>
            <person name="Kemen A.C."/>
            <person name="Balmuth A.L."/>
            <person name="Robert-Seilaniantz A."/>
            <person name="Bailey K."/>
            <person name="Holub E."/>
            <person name="Studholme D.J."/>
            <person name="Maclean D."/>
            <person name="Jones J.D."/>
        </authorList>
    </citation>
    <scope>NUCLEOTIDE SEQUENCE</scope>
</reference>